<keyword evidence="1" id="KW-0812">Transmembrane</keyword>
<comment type="caution">
    <text evidence="2">The sequence shown here is derived from an EMBL/GenBank/DDBJ whole genome shotgun (WGS) entry which is preliminary data.</text>
</comment>
<protein>
    <recommendedName>
        <fullName evidence="4">DUF4321 domain-containing protein</fullName>
    </recommendedName>
</protein>
<dbReference type="AlphaFoldDB" id="A0A0S8FP40"/>
<evidence type="ECO:0000256" key="1">
    <source>
        <dbReference type="SAM" id="Phobius"/>
    </source>
</evidence>
<dbReference type="Proteomes" id="UP000051373">
    <property type="component" value="Unassembled WGS sequence"/>
</dbReference>
<feature type="transmembrane region" description="Helical" evidence="1">
    <location>
        <begin position="9"/>
        <end position="31"/>
    </location>
</feature>
<evidence type="ECO:0008006" key="4">
    <source>
        <dbReference type="Google" id="ProtNLM"/>
    </source>
</evidence>
<keyword evidence="1" id="KW-0472">Membrane</keyword>
<accession>A0A0S8FP40</accession>
<reference evidence="2 3" key="1">
    <citation type="journal article" date="2015" name="Microbiome">
        <title>Genomic resolution of linkages in carbon, nitrogen, and sulfur cycling among widespread estuary sediment bacteria.</title>
        <authorList>
            <person name="Baker B.J."/>
            <person name="Lazar C.S."/>
            <person name="Teske A.P."/>
            <person name="Dick G.J."/>
        </authorList>
    </citation>
    <scope>NUCLEOTIDE SEQUENCE [LARGE SCALE GENOMIC DNA]</scope>
    <source>
        <strain evidence="2">SM23_42</strain>
    </source>
</reference>
<feature type="transmembrane region" description="Helical" evidence="1">
    <location>
        <begin position="57"/>
        <end position="83"/>
    </location>
</feature>
<organism evidence="2 3">
    <name type="scientific">candidate division WOR_3 bacterium SM23_42</name>
    <dbReference type="NCBI Taxonomy" id="1703779"/>
    <lineage>
        <taxon>Bacteria</taxon>
        <taxon>Bacteria division WOR-3</taxon>
    </lineage>
</organism>
<gene>
    <name evidence="2" type="ORF">AMJ83_10960</name>
</gene>
<dbReference type="EMBL" id="LJUJ01000037">
    <property type="protein sequence ID" value="KPK62447.1"/>
    <property type="molecule type" value="Genomic_DNA"/>
</dbReference>
<keyword evidence="1" id="KW-1133">Transmembrane helix</keyword>
<evidence type="ECO:0000313" key="3">
    <source>
        <dbReference type="Proteomes" id="UP000051373"/>
    </source>
</evidence>
<proteinExistence type="predicted"/>
<dbReference type="STRING" id="1703779.AMJ83_10960"/>
<name>A0A0S8FP40_UNCW3</name>
<evidence type="ECO:0000313" key="2">
    <source>
        <dbReference type="EMBL" id="KPK62447.1"/>
    </source>
</evidence>
<sequence>MARRKLGHVITGIIVGGIIGSALSSLLSGIFPKGPVKNLFFSALKVGFSATEVNLGFFSFTLGLGINITLVTVIFIFLVIYLLHKL</sequence>